<keyword evidence="5" id="KW-0472">Membrane</keyword>
<dbReference type="GO" id="GO:0005507">
    <property type="term" value="F:copper ion binding"/>
    <property type="evidence" value="ECO:0007669"/>
    <property type="project" value="InterPro"/>
</dbReference>
<dbReference type="GO" id="GO:0006825">
    <property type="term" value="P:copper ion transport"/>
    <property type="evidence" value="ECO:0007669"/>
    <property type="project" value="InterPro"/>
</dbReference>
<proteinExistence type="predicted"/>
<evidence type="ECO:0000256" key="2">
    <source>
        <dbReference type="ARBA" id="ARBA00022723"/>
    </source>
</evidence>
<feature type="transmembrane region" description="Helical" evidence="5">
    <location>
        <begin position="157"/>
        <end position="178"/>
    </location>
</feature>
<feature type="domain" description="CopC" evidence="6">
    <location>
        <begin position="11"/>
        <end position="104"/>
    </location>
</feature>
<keyword evidence="4" id="KW-0186">Copper</keyword>
<dbReference type="GO" id="GO:0005886">
    <property type="term" value="C:plasma membrane"/>
    <property type="evidence" value="ECO:0007669"/>
    <property type="project" value="TreeGrafter"/>
</dbReference>
<keyword evidence="5" id="KW-1133">Transmembrane helix</keyword>
<dbReference type="PANTHER" id="PTHR34820">
    <property type="entry name" value="INNER MEMBRANE PROTEIN YEBZ"/>
    <property type="match status" value="1"/>
</dbReference>
<dbReference type="Pfam" id="PF04234">
    <property type="entry name" value="CopC"/>
    <property type="match status" value="1"/>
</dbReference>
<dbReference type="InterPro" id="IPR007348">
    <property type="entry name" value="CopC_dom"/>
</dbReference>
<dbReference type="Gene3D" id="2.60.40.1220">
    <property type="match status" value="1"/>
</dbReference>
<dbReference type="Proteomes" id="UP000271683">
    <property type="component" value="Unassembled WGS sequence"/>
</dbReference>
<dbReference type="EMBL" id="RJKL01000001">
    <property type="protein sequence ID" value="ROP27934.1"/>
    <property type="molecule type" value="Genomic_DNA"/>
</dbReference>
<name>A0A3N1GCQ4_9ACTN</name>
<dbReference type="InterPro" id="IPR032694">
    <property type="entry name" value="CopC/D"/>
</dbReference>
<dbReference type="GO" id="GO:0030313">
    <property type="term" value="C:cell envelope"/>
    <property type="evidence" value="ECO:0007669"/>
    <property type="project" value="UniProtKB-SubCell"/>
</dbReference>
<evidence type="ECO:0000256" key="1">
    <source>
        <dbReference type="ARBA" id="ARBA00004196"/>
    </source>
</evidence>
<keyword evidence="2" id="KW-0479">Metal-binding</keyword>
<keyword evidence="5" id="KW-0812">Transmembrane</keyword>
<protein>
    <recommendedName>
        <fullName evidence="6">CopC domain-containing protein</fullName>
    </recommendedName>
</protein>
<sequence length="183" mass="18388">MLLPGGPAWAHNALAEAVPAKNAVLKKAPETVKLRFLQKLNPDFTTVNLSDAGKKRLPASEPKVDGATATVTLPEPLVNGKYTVAYRVVSLDGHTVQGSYDFTVMDPSASSPSSPATLPSAASASAVATSSAAPVPSAPATGSPLEKAAAESTMSGGAVAGIVAAVLVVAGAVVFLVMRRRAG</sequence>
<comment type="caution">
    <text evidence="7">The sequence shown here is derived from an EMBL/GenBank/DDBJ whole genome shotgun (WGS) entry which is preliminary data.</text>
</comment>
<comment type="subcellular location">
    <subcellularLocation>
        <location evidence="1">Cell envelope</location>
    </subcellularLocation>
</comment>
<evidence type="ECO:0000259" key="6">
    <source>
        <dbReference type="Pfam" id="PF04234"/>
    </source>
</evidence>
<dbReference type="PANTHER" id="PTHR34820:SF4">
    <property type="entry name" value="INNER MEMBRANE PROTEIN YEBZ"/>
    <property type="match status" value="1"/>
</dbReference>
<dbReference type="AlphaFoldDB" id="A0A3N1GCQ4"/>
<dbReference type="GO" id="GO:0042597">
    <property type="term" value="C:periplasmic space"/>
    <property type="evidence" value="ECO:0007669"/>
    <property type="project" value="InterPro"/>
</dbReference>
<dbReference type="GO" id="GO:0046688">
    <property type="term" value="P:response to copper ion"/>
    <property type="evidence" value="ECO:0007669"/>
    <property type="project" value="InterPro"/>
</dbReference>
<organism evidence="7 8">
    <name type="scientific">Couchioplanes caeruleus</name>
    <dbReference type="NCBI Taxonomy" id="56438"/>
    <lineage>
        <taxon>Bacteria</taxon>
        <taxon>Bacillati</taxon>
        <taxon>Actinomycetota</taxon>
        <taxon>Actinomycetes</taxon>
        <taxon>Micromonosporales</taxon>
        <taxon>Micromonosporaceae</taxon>
        <taxon>Couchioplanes</taxon>
    </lineage>
</organism>
<evidence type="ECO:0000256" key="3">
    <source>
        <dbReference type="ARBA" id="ARBA00022729"/>
    </source>
</evidence>
<keyword evidence="3" id="KW-0732">Signal</keyword>
<evidence type="ECO:0000313" key="7">
    <source>
        <dbReference type="EMBL" id="ROP27934.1"/>
    </source>
</evidence>
<dbReference type="InterPro" id="IPR014756">
    <property type="entry name" value="Ig_E-set"/>
</dbReference>
<accession>A0A3N1GCQ4</accession>
<evidence type="ECO:0000256" key="5">
    <source>
        <dbReference type="SAM" id="Phobius"/>
    </source>
</evidence>
<gene>
    <name evidence="7" type="ORF">EDD30_0633</name>
</gene>
<reference evidence="7 8" key="1">
    <citation type="submission" date="2018-11" db="EMBL/GenBank/DDBJ databases">
        <title>Sequencing the genomes of 1000 actinobacteria strains.</title>
        <authorList>
            <person name="Klenk H.-P."/>
        </authorList>
    </citation>
    <scope>NUCLEOTIDE SEQUENCE [LARGE SCALE GENOMIC DNA]</scope>
    <source>
        <strain evidence="7 8">DSM 43634</strain>
    </source>
</reference>
<dbReference type="InterPro" id="IPR014755">
    <property type="entry name" value="Cu-Rt/internalin_Ig-like"/>
</dbReference>
<evidence type="ECO:0000256" key="4">
    <source>
        <dbReference type="ARBA" id="ARBA00023008"/>
    </source>
</evidence>
<dbReference type="SUPFAM" id="SSF81296">
    <property type="entry name" value="E set domains"/>
    <property type="match status" value="1"/>
</dbReference>
<evidence type="ECO:0000313" key="8">
    <source>
        <dbReference type="Proteomes" id="UP000271683"/>
    </source>
</evidence>